<dbReference type="InterPro" id="IPR002110">
    <property type="entry name" value="Ankyrin_rpt"/>
</dbReference>
<dbReference type="PROSITE" id="PS50088">
    <property type="entry name" value="ANK_REPEAT"/>
    <property type="match status" value="1"/>
</dbReference>
<comment type="caution">
    <text evidence="4">The sequence shown here is derived from an EMBL/GenBank/DDBJ whole genome shotgun (WGS) entry which is preliminary data.</text>
</comment>
<gene>
    <name evidence="4" type="ORF">MOX91_06665</name>
</gene>
<evidence type="ECO:0000256" key="1">
    <source>
        <dbReference type="ARBA" id="ARBA00022737"/>
    </source>
</evidence>
<keyword evidence="5" id="KW-1185">Reference proteome</keyword>
<dbReference type="Proteomes" id="UP001275932">
    <property type="component" value="Unassembled WGS sequence"/>
</dbReference>
<dbReference type="PANTHER" id="PTHR24123">
    <property type="entry name" value="ANKYRIN REPEAT-CONTAINING"/>
    <property type="match status" value="1"/>
</dbReference>
<dbReference type="SMART" id="SM00248">
    <property type="entry name" value="ANK"/>
    <property type="match status" value="5"/>
</dbReference>
<protein>
    <recommendedName>
        <fullName evidence="6">Ankyrin repeat protein</fullName>
    </recommendedName>
</protein>
<dbReference type="PANTHER" id="PTHR24123:SF33">
    <property type="entry name" value="PROTEIN HOS4"/>
    <property type="match status" value="1"/>
</dbReference>
<evidence type="ECO:0000313" key="5">
    <source>
        <dbReference type="Proteomes" id="UP001275932"/>
    </source>
</evidence>
<name>A0ABU4WJX0_9BACT</name>
<feature type="repeat" description="ANK" evidence="3">
    <location>
        <begin position="119"/>
        <end position="151"/>
    </location>
</feature>
<dbReference type="InterPro" id="IPR051165">
    <property type="entry name" value="Multifunctional_ANK_Repeat"/>
</dbReference>
<keyword evidence="2 3" id="KW-0040">ANK repeat</keyword>
<dbReference type="SUPFAM" id="SSF48403">
    <property type="entry name" value="Ankyrin repeat"/>
    <property type="match status" value="1"/>
</dbReference>
<sequence length="470" mass="53604">MLKKGGSLQGELQNGENLQYLAASPEMIKFLRENSVPLNFANADGVPAMFLYKDAALAQTALDLLYEEFKGNFKAIKDKKDVLKKIVASFDENPLDYAENAEVANLWIDLGADLNKSKTNGSPIIVNLKKGNIQVFNLLLEKGANIKDIKENIFTIALKNAYEEYCSGFESEKISMSFARNKPFFDLMIKYGADINTDSQLKVYLLSRLSTSENVDFAKYFLENGFSPNAKNANGDTLWDIQDRHLNFKLVSLLLQKGINPAETKNGGHIIAMEASKNGKIDLVKEMLYKGFPHENIIHAFCAYVEKYDSNTLKDILNFLYEKNLLDSGCIKYIFYSTKSSGSAQKNILEFLYEKNLLDSERIKGICEETDVLNFLYEKNILNREIIKTAIHKNRYSSSVQRYFLEFLYEKNLFDREIIETAINEYGRKMVLGFFLGKGIIDESSYVKAKKDPISMIEEGLKRKFKETKE</sequence>
<evidence type="ECO:0000256" key="3">
    <source>
        <dbReference type="PROSITE-ProRule" id="PRU00023"/>
    </source>
</evidence>
<dbReference type="InterPro" id="IPR036770">
    <property type="entry name" value="Ankyrin_rpt-contain_sf"/>
</dbReference>
<evidence type="ECO:0008006" key="6">
    <source>
        <dbReference type="Google" id="ProtNLM"/>
    </source>
</evidence>
<dbReference type="RefSeq" id="WP_370397308.1">
    <property type="nucleotide sequence ID" value="NZ_JALBUT010000007.1"/>
</dbReference>
<evidence type="ECO:0000313" key="4">
    <source>
        <dbReference type="EMBL" id="MDX8415855.1"/>
    </source>
</evidence>
<dbReference type="Gene3D" id="1.25.40.20">
    <property type="entry name" value="Ankyrin repeat-containing domain"/>
    <property type="match status" value="2"/>
</dbReference>
<dbReference type="EMBL" id="JALBUT010000007">
    <property type="protein sequence ID" value="MDX8415855.1"/>
    <property type="molecule type" value="Genomic_DNA"/>
</dbReference>
<organism evidence="4 5">
    <name type="scientific">Intestinicryptomonas porci</name>
    <dbReference type="NCBI Taxonomy" id="2926320"/>
    <lineage>
        <taxon>Bacteria</taxon>
        <taxon>Pseudomonadati</taxon>
        <taxon>Verrucomicrobiota</taxon>
        <taxon>Opitutia</taxon>
        <taxon>Opitutales</taxon>
        <taxon>Intestinicryptomonaceae</taxon>
        <taxon>Intestinicryptomonas</taxon>
    </lineage>
</organism>
<proteinExistence type="predicted"/>
<accession>A0ABU4WJX0</accession>
<keyword evidence="1" id="KW-0677">Repeat</keyword>
<evidence type="ECO:0000256" key="2">
    <source>
        <dbReference type="ARBA" id="ARBA00023043"/>
    </source>
</evidence>
<reference evidence="4 5" key="1">
    <citation type="submission" date="2022-03" db="EMBL/GenBank/DDBJ databases">
        <title>Novel taxa within the pig intestine.</title>
        <authorList>
            <person name="Wylensek D."/>
            <person name="Bishof K."/>
            <person name="Afrizal A."/>
            <person name="Clavel T."/>
        </authorList>
    </citation>
    <scope>NUCLEOTIDE SEQUENCE [LARGE SCALE GENOMIC DNA]</scope>
    <source>
        <strain evidence="4 5">CLA-KB-P66</strain>
    </source>
</reference>